<name>A0A0R3WXZ2_HYDTA</name>
<protein>
    <submittedName>
        <fullName evidence="1">TPH domain-containing protein</fullName>
    </submittedName>
</protein>
<organism evidence="1">
    <name type="scientific">Hydatigena taeniaeformis</name>
    <name type="common">Feline tapeworm</name>
    <name type="synonym">Taenia taeniaeformis</name>
    <dbReference type="NCBI Taxonomy" id="6205"/>
    <lineage>
        <taxon>Eukaryota</taxon>
        <taxon>Metazoa</taxon>
        <taxon>Spiralia</taxon>
        <taxon>Lophotrochozoa</taxon>
        <taxon>Platyhelminthes</taxon>
        <taxon>Cestoda</taxon>
        <taxon>Eucestoda</taxon>
        <taxon>Cyclophyllidea</taxon>
        <taxon>Taeniidae</taxon>
        <taxon>Hydatigera</taxon>
    </lineage>
</organism>
<sequence length="176" mass="20687">LEEIDRRKKEMLSRRQEEIQFEAKKLLEQEALDVVLDSRRNPWIKSVEANRKRQELAALKLIEMRNAEEDSLLKRAAKASTEIRIGRAILESAQEADQEFIDLGQRAKQQCDYRSDLDCVLGLKKNAIKEERDREKELDRMYLEACKQEEAKLRKENDFQRAVGLEFGQYLRVGGF</sequence>
<dbReference type="WBParaSite" id="TTAC_0000563201-mRNA-1">
    <property type="protein sequence ID" value="TTAC_0000563201-mRNA-1"/>
    <property type="gene ID" value="TTAC_0000563201"/>
</dbReference>
<evidence type="ECO:0000313" key="1">
    <source>
        <dbReference type="WBParaSite" id="TTAC_0000563201-mRNA-1"/>
    </source>
</evidence>
<accession>A0A0R3WXZ2</accession>
<proteinExistence type="predicted"/>
<dbReference type="AlphaFoldDB" id="A0A0R3WXZ2"/>
<reference evidence="1" key="1">
    <citation type="submission" date="2017-02" db="UniProtKB">
        <authorList>
            <consortium name="WormBaseParasite"/>
        </authorList>
    </citation>
    <scope>IDENTIFICATION</scope>
</reference>